<name>A0A9W9SJ03_9EURO</name>
<dbReference type="Proteomes" id="UP001147747">
    <property type="component" value="Unassembled WGS sequence"/>
</dbReference>
<dbReference type="AlphaFoldDB" id="A0A9W9SJ03"/>
<accession>A0A9W9SJ03</accession>
<dbReference type="EMBL" id="JAPZBU010000011">
    <property type="protein sequence ID" value="KAJ5379067.1"/>
    <property type="molecule type" value="Genomic_DNA"/>
</dbReference>
<feature type="compositionally biased region" description="Basic residues" evidence="1">
    <location>
        <begin position="240"/>
        <end position="250"/>
    </location>
</feature>
<reference evidence="2" key="2">
    <citation type="journal article" date="2023" name="IMA Fungus">
        <title>Comparative genomic study of the Penicillium genus elucidates a diverse pangenome and 15 lateral gene transfer events.</title>
        <authorList>
            <person name="Petersen C."/>
            <person name="Sorensen T."/>
            <person name="Nielsen M.R."/>
            <person name="Sondergaard T.E."/>
            <person name="Sorensen J.L."/>
            <person name="Fitzpatrick D.A."/>
            <person name="Frisvad J.C."/>
            <person name="Nielsen K.L."/>
        </authorList>
    </citation>
    <scope>NUCLEOTIDE SEQUENCE</scope>
    <source>
        <strain evidence="2">IBT 29677</strain>
    </source>
</reference>
<proteinExistence type="predicted"/>
<dbReference type="OrthoDB" id="10397354at2759"/>
<evidence type="ECO:0000256" key="1">
    <source>
        <dbReference type="SAM" id="MobiDB-lite"/>
    </source>
</evidence>
<dbReference type="RefSeq" id="XP_056482853.1">
    <property type="nucleotide sequence ID" value="XM_056636823.1"/>
</dbReference>
<feature type="region of interest" description="Disordered" evidence="1">
    <location>
        <begin position="182"/>
        <end position="260"/>
    </location>
</feature>
<protein>
    <submittedName>
        <fullName evidence="2">Uncharacterized protein</fullName>
    </submittedName>
</protein>
<sequence>MANCLLASRFFDDDSVTVGINWAHNFIKRTKVLRQQRADDPLPDPGQRLKQLEKDMPQLLKILEQVDKRSNKIFSDLILSEAEVQSRLKSIRRKRQCPSSSPVDLMQQNQQLAKTVELAKCSLAEDQTLSKSARNKQQRSYDRADDFIQHTQQFAEGFQRVLSQLQFIVAENQLRDAENARSVLEEQEQVAPDSQSPDEDELTVEDMLARRQLEGEINMATPATASPTIRGPGQRQSCGKCRKPGHKRNRCPLNRDDSSN</sequence>
<organism evidence="2 3">
    <name type="scientific">Penicillium cosmopolitanum</name>
    <dbReference type="NCBI Taxonomy" id="1131564"/>
    <lineage>
        <taxon>Eukaryota</taxon>
        <taxon>Fungi</taxon>
        <taxon>Dikarya</taxon>
        <taxon>Ascomycota</taxon>
        <taxon>Pezizomycotina</taxon>
        <taxon>Eurotiomycetes</taxon>
        <taxon>Eurotiomycetidae</taxon>
        <taxon>Eurotiales</taxon>
        <taxon>Aspergillaceae</taxon>
        <taxon>Penicillium</taxon>
    </lineage>
</organism>
<gene>
    <name evidence="2" type="ORF">N7509_012186</name>
</gene>
<evidence type="ECO:0000313" key="3">
    <source>
        <dbReference type="Proteomes" id="UP001147747"/>
    </source>
</evidence>
<dbReference type="GeneID" id="81375803"/>
<comment type="caution">
    <text evidence="2">The sequence shown here is derived from an EMBL/GenBank/DDBJ whole genome shotgun (WGS) entry which is preliminary data.</text>
</comment>
<reference evidence="2" key="1">
    <citation type="submission" date="2022-12" db="EMBL/GenBank/DDBJ databases">
        <authorList>
            <person name="Petersen C."/>
        </authorList>
    </citation>
    <scope>NUCLEOTIDE SEQUENCE</scope>
    <source>
        <strain evidence="2">IBT 29677</strain>
    </source>
</reference>
<keyword evidence="3" id="KW-1185">Reference proteome</keyword>
<evidence type="ECO:0000313" key="2">
    <source>
        <dbReference type="EMBL" id="KAJ5379067.1"/>
    </source>
</evidence>